<dbReference type="SMR" id="F4KV21"/>
<gene>
    <name evidence="4" type="ordered locus">Halhy_1292</name>
</gene>
<sequence>MKHQLALLLMLLSSSIVLFAQNKTIGKVTHFDPSCANLIDAQASIEILADGFEWAEGPVWVKNGGYLLFSDVPKNTIHRWKPGEGLSVFLQPSGYTGILPYGNEPGSNGLLINLKGELVTCEHGDRRIAAMPFGLGGKRTLADNYQGMRLNSPNDITQHPNGDYYFTDPPYGMPQKEKDPTRETTWFGVYHIAKDGKVSLVDKTLDRPNGTAVSPDGKILYVCQSSGSQPYITAYPIAANGKPGKGKVIFDGSTHLKAGKYGIFDGMKVDKQGNIFASGMNGILILSPEGKPLGQIELGQFTANCGWGDDGSTLYITSDMYLCRVKTKTSGW</sequence>
<dbReference type="EC" id="3.1.1.17" evidence="4"/>
<dbReference type="RefSeq" id="WP_013763741.1">
    <property type="nucleotide sequence ID" value="NC_015510.1"/>
</dbReference>
<dbReference type="PANTHER" id="PTHR47572">
    <property type="entry name" value="LIPOPROTEIN-RELATED"/>
    <property type="match status" value="1"/>
</dbReference>
<evidence type="ECO:0000313" key="5">
    <source>
        <dbReference type="Proteomes" id="UP000008461"/>
    </source>
</evidence>
<dbReference type="InterPro" id="IPR051262">
    <property type="entry name" value="SMP-30/CGR1_Lactonase"/>
</dbReference>
<dbReference type="OrthoDB" id="241638at2"/>
<keyword evidence="5" id="KW-1185">Reference proteome</keyword>
<dbReference type="PANTHER" id="PTHR47572:SF4">
    <property type="entry name" value="LACTONASE DRP35"/>
    <property type="match status" value="1"/>
</dbReference>
<dbReference type="Pfam" id="PF08450">
    <property type="entry name" value="SGL"/>
    <property type="match status" value="1"/>
</dbReference>
<evidence type="ECO:0000256" key="1">
    <source>
        <dbReference type="ARBA" id="ARBA00022801"/>
    </source>
</evidence>
<reference evidence="4 5" key="1">
    <citation type="journal article" date="2011" name="Stand. Genomic Sci.">
        <title>Complete genome sequence of Haliscomenobacter hydrossis type strain (O).</title>
        <authorList>
            <consortium name="US DOE Joint Genome Institute (JGI-PGF)"/>
            <person name="Daligault H."/>
            <person name="Lapidus A."/>
            <person name="Zeytun A."/>
            <person name="Nolan M."/>
            <person name="Lucas S."/>
            <person name="Del Rio T.G."/>
            <person name="Tice H."/>
            <person name="Cheng J.F."/>
            <person name="Tapia R."/>
            <person name="Han C."/>
            <person name="Goodwin L."/>
            <person name="Pitluck S."/>
            <person name="Liolios K."/>
            <person name="Pagani I."/>
            <person name="Ivanova N."/>
            <person name="Huntemann M."/>
            <person name="Mavromatis K."/>
            <person name="Mikhailova N."/>
            <person name="Pati A."/>
            <person name="Chen A."/>
            <person name="Palaniappan K."/>
            <person name="Land M."/>
            <person name="Hauser L."/>
            <person name="Brambilla E.M."/>
            <person name="Rohde M."/>
            <person name="Verbarg S."/>
            <person name="Goker M."/>
            <person name="Bristow J."/>
            <person name="Eisen J.A."/>
            <person name="Markowitz V."/>
            <person name="Hugenholtz P."/>
            <person name="Kyrpides N.C."/>
            <person name="Klenk H.P."/>
            <person name="Woyke T."/>
        </authorList>
    </citation>
    <scope>NUCLEOTIDE SEQUENCE [LARGE SCALE GENOMIC DNA]</scope>
    <source>
        <strain evidence="5">ATCC 27775 / DSM 1100 / LMG 10767 / O</strain>
    </source>
</reference>
<dbReference type="EMBL" id="CP002691">
    <property type="protein sequence ID" value="AEE49187.1"/>
    <property type="molecule type" value="Genomic_DNA"/>
</dbReference>
<accession>F4KV21</accession>
<dbReference type="InterPro" id="IPR013658">
    <property type="entry name" value="SGL"/>
</dbReference>
<dbReference type="STRING" id="760192.Halhy_1292"/>
<evidence type="ECO:0000313" key="4">
    <source>
        <dbReference type="EMBL" id="AEE49187.1"/>
    </source>
</evidence>
<evidence type="ECO:0000256" key="2">
    <source>
        <dbReference type="SAM" id="SignalP"/>
    </source>
</evidence>
<name>F4KV21_HALH1</name>
<feature type="signal peptide" evidence="2">
    <location>
        <begin position="1"/>
        <end position="20"/>
    </location>
</feature>
<dbReference type="eggNOG" id="COG3386">
    <property type="taxonomic scope" value="Bacteria"/>
</dbReference>
<reference key="2">
    <citation type="submission" date="2011-04" db="EMBL/GenBank/DDBJ databases">
        <title>Complete sequence of chromosome of Haliscomenobacter hydrossis DSM 1100.</title>
        <authorList>
            <consortium name="US DOE Joint Genome Institute (JGI-PGF)"/>
            <person name="Lucas S."/>
            <person name="Han J."/>
            <person name="Lapidus A."/>
            <person name="Bruce D."/>
            <person name="Goodwin L."/>
            <person name="Pitluck S."/>
            <person name="Peters L."/>
            <person name="Kyrpides N."/>
            <person name="Mavromatis K."/>
            <person name="Ivanova N."/>
            <person name="Ovchinnikova G."/>
            <person name="Pagani I."/>
            <person name="Daligault H."/>
            <person name="Detter J.C."/>
            <person name="Han C."/>
            <person name="Land M."/>
            <person name="Hauser L."/>
            <person name="Markowitz V."/>
            <person name="Cheng J.-F."/>
            <person name="Hugenholtz P."/>
            <person name="Woyke T."/>
            <person name="Wu D."/>
            <person name="Verbarg S."/>
            <person name="Frueling A."/>
            <person name="Brambilla E."/>
            <person name="Klenk H.-P."/>
            <person name="Eisen J.A."/>
        </authorList>
    </citation>
    <scope>NUCLEOTIDE SEQUENCE</scope>
    <source>
        <strain>DSM 1100</strain>
    </source>
</reference>
<dbReference type="HOGENOM" id="CLU_036110_0_0_10"/>
<keyword evidence="2" id="KW-0732">Signal</keyword>
<dbReference type="KEGG" id="hhy:Halhy_1292"/>
<keyword evidence="1 4" id="KW-0378">Hydrolase</keyword>
<dbReference type="SUPFAM" id="SSF63829">
    <property type="entry name" value="Calcium-dependent phosphotriesterase"/>
    <property type="match status" value="1"/>
</dbReference>
<dbReference type="InterPro" id="IPR011042">
    <property type="entry name" value="6-blade_b-propeller_TolB-like"/>
</dbReference>
<feature type="chain" id="PRO_5003312138" evidence="2">
    <location>
        <begin position="21"/>
        <end position="332"/>
    </location>
</feature>
<feature type="domain" description="SMP-30/Gluconolactonase/LRE-like region" evidence="3">
    <location>
        <begin position="54"/>
        <end position="318"/>
    </location>
</feature>
<dbReference type="Gene3D" id="2.120.10.30">
    <property type="entry name" value="TolB, C-terminal domain"/>
    <property type="match status" value="1"/>
</dbReference>
<dbReference type="GO" id="GO:0004341">
    <property type="term" value="F:gluconolactonase activity"/>
    <property type="evidence" value="ECO:0007669"/>
    <property type="project" value="UniProtKB-EC"/>
</dbReference>
<dbReference type="Proteomes" id="UP000008461">
    <property type="component" value="Chromosome"/>
</dbReference>
<dbReference type="AlphaFoldDB" id="F4KV21"/>
<protein>
    <submittedName>
        <fullName evidence="4">Gluconolactonase</fullName>
        <ecNumber evidence="4">3.1.1.17</ecNumber>
    </submittedName>
</protein>
<evidence type="ECO:0000259" key="3">
    <source>
        <dbReference type="Pfam" id="PF08450"/>
    </source>
</evidence>
<organism evidence="4 5">
    <name type="scientific">Haliscomenobacter hydrossis (strain ATCC 27775 / DSM 1100 / LMG 10767 / O)</name>
    <dbReference type="NCBI Taxonomy" id="760192"/>
    <lineage>
        <taxon>Bacteria</taxon>
        <taxon>Pseudomonadati</taxon>
        <taxon>Bacteroidota</taxon>
        <taxon>Saprospiria</taxon>
        <taxon>Saprospirales</taxon>
        <taxon>Haliscomenobacteraceae</taxon>
        <taxon>Haliscomenobacter</taxon>
    </lineage>
</organism>
<proteinExistence type="predicted"/>